<dbReference type="EC" id="3.1.3.84" evidence="3"/>
<dbReference type="PANTHER" id="PTHR12521">
    <property type="entry name" value="PROTEIN C6ORF130"/>
    <property type="match status" value="1"/>
</dbReference>
<evidence type="ECO:0000256" key="3">
    <source>
        <dbReference type="ARBA" id="ARBA00012983"/>
    </source>
</evidence>
<protein>
    <recommendedName>
        <fullName evidence="4">ADP-ribose 1''-phosphate phosphatase</fullName>
        <ecNumber evidence="3">3.1.3.84</ecNumber>
    </recommendedName>
</protein>
<name>A0A6A5XAV1_9PLEO</name>
<comment type="catalytic activity">
    <reaction evidence="6">
        <text>ADP-alpha-D-ribose 1''-phosphate + H2O = ADP-D-ribose + phosphate</text>
        <dbReference type="Rhea" id="RHEA:25029"/>
        <dbReference type="ChEBI" id="CHEBI:15377"/>
        <dbReference type="ChEBI" id="CHEBI:43474"/>
        <dbReference type="ChEBI" id="CHEBI:57967"/>
        <dbReference type="ChEBI" id="CHEBI:58753"/>
        <dbReference type="EC" id="3.1.3.84"/>
    </reaction>
</comment>
<dbReference type="SUPFAM" id="SSF52949">
    <property type="entry name" value="Macro domain-like"/>
    <property type="match status" value="1"/>
</dbReference>
<dbReference type="InterPro" id="IPR043472">
    <property type="entry name" value="Macro_dom-like"/>
</dbReference>
<keyword evidence="10" id="KW-1185">Reference proteome</keyword>
<evidence type="ECO:0000256" key="6">
    <source>
        <dbReference type="ARBA" id="ARBA00034427"/>
    </source>
</evidence>
<dbReference type="Gene3D" id="3.40.220.10">
    <property type="entry name" value="Leucine Aminopeptidase, subunit E, domain 1"/>
    <property type="match status" value="1"/>
</dbReference>
<organism evidence="9 10">
    <name type="scientific">Aaosphaeria arxii CBS 175.79</name>
    <dbReference type="NCBI Taxonomy" id="1450172"/>
    <lineage>
        <taxon>Eukaryota</taxon>
        <taxon>Fungi</taxon>
        <taxon>Dikarya</taxon>
        <taxon>Ascomycota</taxon>
        <taxon>Pezizomycotina</taxon>
        <taxon>Dothideomycetes</taxon>
        <taxon>Pleosporomycetidae</taxon>
        <taxon>Pleosporales</taxon>
        <taxon>Pleosporales incertae sedis</taxon>
        <taxon>Aaosphaeria</taxon>
    </lineage>
</organism>
<keyword evidence="5" id="KW-0904">Protein phosphatase</keyword>
<dbReference type="InterPro" id="IPR002589">
    <property type="entry name" value="Macro_dom"/>
</dbReference>
<feature type="region of interest" description="Disordered" evidence="7">
    <location>
        <begin position="1"/>
        <end position="64"/>
    </location>
</feature>
<comment type="function">
    <text evidence="1">Highly specific phosphatase involved in the metabolism of ADP-ribose 1''-phosphate (Appr1p) which is produced as a consequence of tRNA splicing.</text>
</comment>
<sequence length="257" mass="28152">MASKSPPQSSLLAFGFQRGPSTKNGPKNAEAVPNDTAESHGDEAEVRSTDKTIEDPVPHEVESETTVIPEIKPGSPTLSSSSHQTLTLDLHIGDMFAAPPNTVLIHACNTQGSWGAGIAAAFRIKYPEAYKVYRSHCLRSREPQRALTSTCLLIPPCETRPGARKHWIACLFTSARYGKAKDKPDVILQNTGPSMRDLLEQIKRQEAAGKVIAGLRMCKINSAKFGVPWHRTVNVLESIDVKGSERNTVEVWAREED</sequence>
<dbReference type="PROSITE" id="PS51154">
    <property type="entry name" value="MACRO"/>
    <property type="match status" value="1"/>
</dbReference>
<dbReference type="InterPro" id="IPR050892">
    <property type="entry name" value="ADP-ribose_metab_enzymes"/>
</dbReference>
<dbReference type="CDD" id="cd02901">
    <property type="entry name" value="Macro_Poa1p-like"/>
    <property type="match status" value="1"/>
</dbReference>
<dbReference type="EMBL" id="ML978077">
    <property type="protein sequence ID" value="KAF2010205.1"/>
    <property type="molecule type" value="Genomic_DNA"/>
</dbReference>
<keyword evidence="5" id="KW-0378">Hydrolase</keyword>
<feature type="compositionally biased region" description="Polar residues" evidence="7">
    <location>
        <begin position="1"/>
        <end position="11"/>
    </location>
</feature>
<dbReference type="RefSeq" id="XP_033378544.1">
    <property type="nucleotide sequence ID" value="XM_033529420.1"/>
</dbReference>
<dbReference type="GO" id="GO:0140291">
    <property type="term" value="P:peptidyl-glutamate ADP-deribosylation"/>
    <property type="evidence" value="ECO:0007669"/>
    <property type="project" value="TreeGrafter"/>
</dbReference>
<proteinExistence type="inferred from homology"/>
<evidence type="ECO:0000256" key="2">
    <source>
        <dbReference type="ARBA" id="ARBA00006575"/>
    </source>
</evidence>
<dbReference type="OrthoDB" id="2155246at2759"/>
<dbReference type="GeneID" id="54286817"/>
<dbReference type="Pfam" id="PF01661">
    <property type="entry name" value="Macro"/>
    <property type="match status" value="1"/>
</dbReference>
<evidence type="ECO:0000259" key="8">
    <source>
        <dbReference type="PROSITE" id="PS51154"/>
    </source>
</evidence>
<feature type="compositionally biased region" description="Basic and acidic residues" evidence="7">
    <location>
        <begin position="37"/>
        <end position="62"/>
    </location>
</feature>
<feature type="domain" description="Macro" evidence="8">
    <location>
        <begin position="75"/>
        <end position="257"/>
    </location>
</feature>
<dbReference type="PANTHER" id="PTHR12521:SF0">
    <property type="entry name" value="ADP-RIBOSE GLYCOHYDROLASE OARD1"/>
    <property type="match status" value="1"/>
</dbReference>
<dbReference type="AlphaFoldDB" id="A0A6A5XAV1"/>
<dbReference type="Proteomes" id="UP000799778">
    <property type="component" value="Unassembled WGS sequence"/>
</dbReference>
<dbReference type="GO" id="GO:0004721">
    <property type="term" value="F:phosphoprotein phosphatase activity"/>
    <property type="evidence" value="ECO:0007669"/>
    <property type="project" value="UniProtKB-KW"/>
</dbReference>
<evidence type="ECO:0000256" key="1">
    <source>
        <dbReference type="ARBA" id="ARBA00002432"/>
    </source>
</evidence>
<comment type="similarity">
    <text evidence="2">Belongs to the POA1 family.</text>
</comment>
<evidence type="ECO:0000256" key="4">
    <source>
        <dbReference type="ARBA" id="ARBA00019744"/>
    </source>
</evidence>
<evidence type="ECO:0000256" key="7">
    <source>
        <dbReference type="SAM" id="MobiDB-lite"/>
    </source>
</evidence>
<gene>
    <name evidence="9" type="ORF">BU24DRAFT_428218</name>
</gene>
<accession>A0A6A5XAV1</accession>
<evidence type="ECO:0000313" key="9">
    <source>
        <dbReference type="EMBL" id="KAF2010205.1"/>
    </source>
</evidence>
<evidence type="ECO:0000313" key="10">
    <source>
        <dbReference type="Proteomes" id="UP000799778"/>
    </source>
</evidence>
<evidence type="ECO:0000256" key="5">
    <source>
        <dbReference type="ARBA" id="ARBA00022912"/>
    </source>
</evidence>
<reference evidence="9" key="1">
    <citation type="journal article" date="2020" name="Stud. Mycol.">
        <title>101 Dothideomycetes genomes: a test case for predicting lifestyles and emergence of pathogens.</title>
        <authorList>
            <person name="Haridas S."/>
            <person name="Albert R."/>
            <person name="Binder M."/>
            <person name="Bloem J."/>
            <person name="Labutti K."/>
            <person name="Salamov A."/>
            <person name="Andreopoulos B."/>
            <person name="Baker S."/>
            <person name="Barry K."/>
            <person name="Bills G."/>
            <person name="Bluhm B."/>
            <person name="Cannon C."/>
            <person name="Castanera R."/>
            <person name="Culley D."/>
            <person name="Daum C."/>
            <person name="Ezra D."/>
            <person name="Gonzalez J."/>
            <person name="Henrissat B."/>
            <person name="Kuo A."/>
            <person name="Liang C."/>
            <person name="Lipzen A."/>
            <person name="Lutzoni F."/>
            <person name="Magnuson J."/>
            <person name="Mondo S."/>
            <person name="Nolan M."/>
            <person name="Ohm R."/>
            <person name="Pangilinan J."/>
            <person name="Park H.-J."/>
            <person name="Ramirez L."/>
            <person name="Alfaro M."/>
            <person name="Sun H."/>
            <person name="Tritt A."/>
            <person name="Yoshinaga Y."/>
            <person name="Zwiers L.-H."/>
            <person name="Turgeon B."/>
            <person name="Goodwin S."/>
            <person name="Spatafora J."/>
            <person name="Crous P."/>
            <person name="Grigoriev I."/>
        </authorList>
    </citation>
    <scope>NUCLEOTIDE SEQUENCE</scope>
    <source>
        <strain evidence="9">CBS 175.79</strain>
    </source>
</reference>